<organism evidence="2 3">
    <name type="scientific">Piscinibacter gummiphilus</name>
    <dbReference type="NCBI Taxonomy" id="946333"/>
    <lineage>
        <taxon>Bacteria</taxon>
        <taxon>Pseudomonadati</taxon>
        <taxon>Pseudomonadota</taxon>
        <taxon>Betaproteobacteria</taxon>
        <taxon>Burkholderiales</taxon>
        <taxon>Sphaerotilaceae</taxon>
        <taxon>Piscinibacter</taxon>
    </lineage>
</organism>
<evidence type="ECO:0000313" key="2">
    <source>
        <dbReference type="EMBL" id="ARN19465.1"/>
    </source>
</evidence>
<keyword evidence="1" id="KW-0812">Transmembrane</keyword>
<evidence type="ECO:0008006" key="4">
    <source>
        <dbReference type="Google" id="ProtNLM"/>
    </source>
</evidence>
<dbReference type="Proteomes" id="UP000193427">
    <property type="component" value="Chromosome"/>
</dbReference>
<dbReference type="STRING" id="946333.A4W93_05810"/>
<dbReference type="Pfam" id="PF07963">
    <property type="entry name" value="N_methyl"/>
    <property type="match status" value="1"/>
</dbReference>
<gene>
    <name evidence="2" type="ORF">A4W93_05810</name>
</gene>
<keyword evidence="1" id="KW-1133">Transmembrane helix</keyword>
<feature type="transmembrane region" description="Helical" evidence="1">
    <location>
        <begin position="20"/>
        <end position="39"/>
    </location>
</feature>
<dbReference type="NCBIfam" id="TIGR02523">
    <property type="entry name" value="type_IV_pilV"/>
    <property type="match status" value="1"/>
</dbReference>
<dbReference type="AlphaFoldDB" id="A0A1W6L583"/>
<evidence type="ECO:0000313" key="3">
    <source>
        <dbReference type="Proteomes" id="UP000193427"/>
    </source>
</evidence>
<keyword evidence="1" id="KW-0472">Membrane</keyword>
<reference evidence="2 3" key="1">
    <citation type="submission" date="2016-04" db="EMBL/GenBank/DDBJ databases">
        <title>Complete genome sequence of natural rubber-degrading, novel Gram-negative bacterium, Rhizobacter gummiphilus strain NS21.</title>
        <authorList>
            <person name="Tabata M."/>
            <person name="Kasai D."/>
            <person name="Fukuda M."/>
        </authorList>
    </citation>
    <scope>NUCLEOTIDE SEQUENCE [LARGE SCALE GENOMIC DNA]</scope>
    <source>
        <strain evidence="2 3">NS21</strain>
    </source>
</reference>
<dbReference type="InterPro" id="IPR012902">
    <property type="entry name" value="N_methyl_site"/>
</dbReference>
<accession>A0A1W6L583</accession>
<keyword evidence="3" id="KW-1185">Reference proteome</keyword>
<proteinExistence type="predicted"/>
<evidence type="ECO:0000256" key="1">
    <source>
        <dbReference type="SAM" id="Phobius"/>
    </source>
</evidence>
<name>A0A1W6L583_9BURK</name>
<dbReference type="KEGG" id="rgu:A4W93_05810"/>
<protein>
    <recommendedName>
        <fullName evidence="4">Type IV pilus modification protein PilV</fullName>
    </recommendedName>
</protein>
<dbReference type="EMBL" id="CP015118">
    <property type="protein sequence ID" value="ARN19465.1"/>
    <property type="molecule type" value="Genomic_DNA"/>
</dbReference>
<dbReference type="InterPro" id="IPR013362">
    <property type="entry name" value="Pilus_4_PilV"/>
</dbReference>
<sequence length="155" mass="16570">MPRPRAAGRRRQAGITLIELLVSLLIFSFGMLGLAGLHIRTLAYSQSSLFRSQATALADDVLDRMRADRTNARDVLTGPGTWVTDIDQGFEDIGSNNTDLADWKQSVGALLPGGKASIAVAGDGLVTVTIAWRDTKDTGGDTPDPLQSFVTVSRL</sequence>